<reference evidence="2" key="1">
    <citation type="submission" date="2018-02" db="EMBL/GenBank/DDBJ databases">
        <title>Genome sequence of Desulfocucumis palustris strain NAW-5.</title>
        <authorList>
            <person name="Watanabe M."/>
            <person name="Kojima H."/>
            <person name="Fukui M."/>
        </authorList>
    </citation>
    <scope>NUCLEOTIDE SEQUENCE [LARGE SCALE GENOMIC DNA]</scope>
    <source>
        <strain evidence="2">NAW-5</strain>
    </source>
</reference>
<comment type="caution">
    <text evidence="1">The sequence shown here is derived from an EMBL/GenBank/DDBJ whole genome shotgun (WGS) entry which is preliminary data.</text>
</comment>
<accession>A0A2L2XGE2</accession>
<sequence>MVVQIAKSVPHFSHSSLLHNINIVCSTGIAEPVPHNII</sequence>
<dbReference type="EMBL" id="BFAV01000162">
    <property type="protein sequence ID" value="GBF35429.1"/>
    <property type="molecule type" value="Genomic_DNA"/>
</dbReference>
<keyword evidence="2" id="KW-1185">Reference proteome</keyword>
<evidence type="ECO:0000313" key="1">
    <source>
        <dbReference type="EMBL" id="GBF35429.1"/>
    </source>
</evidence>
<gene>
    <name evidence="1" type="ORF">DCCM_4556</name>
</gene>
<name>A0A2L2XGE2_9FIRM</name>
<protein>
    <submittedName>
        <fullName evidence="1">Uncharacterized protein</fullName>
    </submittedName>
</protein>
<proteinExistence type="predicted"/>
<organism evidence="1 2">
    <name type="scientific">Desulfocucumis palustris</name>
    <dbReference type="NCBI Taxonomy" id="1898651"/>
    <lineage>
        <taxon>Bacteria</taxon>
        <taxon>Bacillati</taxon>
        <taxon>Bacillota</taxon>
        <taxon>Clostridia</taxon>
        <taxon>Eubacteriales</taxon>
        <taxon>Desulfocucumaceae</taxon>
        <taxon>Desulfocucumis</taxon>
    </lineage>
</organism>
<dbReference type="AlphaFoldDB" id="A0A2L2XGE2"/>
<dbReference type="Proteomes" id="UP000239549">
    <property type="component" value="Unassembled WGS sequence"/>
</dbReference>
<evidence type="ECO:0000313" key="2">
    <source>
        <dbReference type="Proteomes" id="UP000239549"/>
    </source>
</evidence>